<protein>
    <submittedName>
        <fullName evidence="8">GlsB/YeaQ/YmgE family stress response membrane protein</fullName>
    </submittedName>
</protein>
<dbReference type="EMBL" id="JBHRZG010000007">
    <property type="protein sequence ID" value="MFC3832678.1"/>
    <property type="molecule type" value="Genomic_DNA"/>
</dbReference>
<evidence type="ECO:0000256" key="6">
    <source>
        <dbReference type="ARBA" id="ARBA00023136"/>
    </source>
</evidence>
<evidence type="ECO:0000256" key="1">
    <source>
        <dbReference type="ARBA" id="ARBA00004651"/>
    </source>
</evidence>
<keyword evidence="4 7" id="KW-0812">Transmembrane</keyword>
<evidence type="ECO:0000313" key="9">
    <source>
        <dbReference type="Proteomes" id="UP001595803"/>
    </source>
</evidence>
<organism evidence="8 9">
    <name type="scientific">Deinococcus rufus</name>
    <dbReference type="NCBI Taxonomy" id="2136097"/>
    <lineage>
        <taxon>Bacteria</taxon>
        <taxon>Thermotogati</taxon>
        <taxon>Deinococcota</taxon>
        <taxon>Deinococci</taxon>
        <taxon>Deinococcales</taxon>
        <taxon>Deinococcaceae</taxon>
        <taxon>Deinococcus</taxon>
    </lineage>
</organism>
<keyword evidence="9" id="KW-1185">Reference proteome</keyword>
<evidence type="ECO:0000313" key="8">
    <source>
        <dbReference type="EMBL" id="MFC3832678.1"/>
    </source>
</evidence>
<name>A0ABV7Z8R6_9DEIO</name>
<evidence type="ECO:0000256" key="2">
    <source>
        <dbReference type="ARBA" id="ARBA00011006"/>
    </source>
</evidence>
<dbReference type="Pfam" id="PF04226">
    <property type="entry name" value="Transgly_assoc"/>
    <property type="match status" value="1"/>
</dbReference>
<keyword evidence="6 7" id="KW-0472">Membrane</keyword>
<comment type="subcellular location">
    <subcellularLocation>
        <location evidence="1">Cell membrane</location>
        <topology evidence="1">Multi-pass membrane protein</topology>
    </subcellularLocation>
</comment>
<gene>
    <name evidence="8" type="ORF">ACFOSB_07390</name>
</gene>
<accession>A0ABV7Z8R6</accession>
<evidence type="ECO:0000256" key="7">
    <source>
        <dbReference type="SAM" id="Phobius"/>
    </source>
</evidence>
<dbReference type="RefSeq" id="WP_295820254.1">
    <property type="nucleotide sequence ID" value="NZ_JBHRZG010000007.1"/>
</dbReference>
<evidence type="ECO:0000256" key="5">
    <source>
        <dbReference type="ARBA" id="ARBA00022989"/>
    </source>
</evidence>
<evidence type="ECO:0000256" key="4">
    <source>
        <dbReference type="ARBA" id="ARBA00022692"/>
    </source>
</evidence>
<dbReference type="PANTHER" id="PTHR33884:SF3">
    <property type="entry name" value="UPF0410 PROTEIN YMGE"/>
    <property type="match status" value="1"/>
</dbReference>
<proteinExistence type="inferred from homology"/>
<dbReference type="InterPro" id="IPR007341">
    <property type="entry name" value="Transgly_assoc"/>
</dbReference>
<comment type="similarity">
    <text evidence="2">Belongs to the UPF0410 family.</text>
</comment>
<sequence length="89" mass="9178">MSWIILILVGALCGWLASLIMKTDAQQGAVANILIGIVGAVLAQFIFANLLGIGGAAAAGNGFSFWSIIWGVVGSVVLIAILKALRVLR</sequence>
<reference evidence="9" key="1">
    <citation type="journal article" date="2019" name="Int. J. Syst. Evol. Microbiol.">
        <title>The Global Catalogue of Microorganisms (GCM) 10K type strain sequencing project: providing services to taxonomists for standard genome sequencing and annotation.</title>
        <authorList>
            <consortium name="The Broad Institute Genomics Platform"/>
            <consortium name="The Broad Institute Genome Sequencing Center for Infectious Disease"/>
            <person name="Wu L."/>
            <person name="Ma J."/>
        </authorList>
    </citation>
    <scope>NUCLEOTIDE SEQUENCE [LARGE SCALE GENOMIC DNA]</scope>
    <source>
        <strain evidence="9">CCTCC AB 2017081</strain>
    </source>
</reference>
<keyword evidence="5 7" id="KW-1133">Transmembrane helix</keyword>
<dbReference type="Proteomes" id="UP001595803">
    <property type="component" value="Unassembled WGS sequence"/>
</dbReference>
<keyword evidence="3" id="KW-1003">Cell membrane</keyword>
<feature type="transmembrane region" description="Helical" evidence="7">
    <location>
        <begin position="29"/>
        <end position="51"/>
    </location>
</feature>
<evidence type="ECO:0000256" key="3">
    <source>
        <dbReference type="ARBA" id="ARBA00022475"/>
    </source>
</evidence>
<comment type="caution">
    <text evidence="8">The sequence shown here is derived from an EMBL/GenBank/DDBJ whole genome shotgun (WGS) entry which is preliminary data.</text>
</comment>
<feature type="transmembrane region" description="Helical" evidence="7">
    <location>
        <begin position="63"/>
        <end position="85"/>
    </location>
</feature>
<dbReference type="PANTHER" id="PTHR33884">
    <property type="entry name" value="UPF0410 PROTEIN YMGE"/>
    <property type="match status" value="1"/>
</dbReference>